<comment type="similarity">
    <text evidence="1">Belongs to the 4-hydroxybenzoyl-CoA thioesterase family.</text>
</comment>
<dbReference type="GO" id="GO:0047617">
    <property type="term" value="F:fatty acyl-CoA hydrolase activity"/>
    <property type="evidence" value="ECO:0007669"/>
    <property type="project" value="TreeGrafter"/>
</dbReference>
<evidence type="ECO:0000313" key="4">
    <source>
        <dbReference type="Proteomes" id="UP000611723"/>
    </source>
</evidence>
<evidence type="ECO:0000313" key="3">
    <source>
        <dbReference type="EMBL" id="MBK6266738.1"/>
    </source>
</evidence>
<comment type="caution">
    <text evidence="3">The sequence shown here is derived from an EMBL/GenBank/DDBJ whole genome shotgun (WGS) entry which is preliminary data.</text>
</comment>
<keyword evidence="2" id="KW-0378">Hydrolase</keyword>
<proteinExistence type="inferred from homology"/>
<dbReference type="CDD" id="cd00586">
    <property type="entry name" value="4HBT"/>
    <property type="match status" value="1"/>
</dbReference>
<evidence type="ECO:0000256" key="2">
    <source>
        <dbReference type="ARBA" id="ARBA00022801"/>
    </source>
</evidence>
<evidence type="ECO:0000256" key="1">
    <source>
        <dbReference type="ARBA" id="ARBA00005953"/>
    </source>
</evidence>
<dbReference type="Pfam" id="PF13279">
    <property type="entry name" value="4HBT_2"/>
    <property type="match status" value="1"/>
</dbReference>
<reference evidence="3" key="1">
    <citation type="submission" date="2021-01" db="EMBL/GenBank/DDBJ databases">
        <title>Marivirga aurantiaca sp. nov., isolated from intertidal surface sediments.</title>
        <authorList>
            <person name="Zhang M."/>
        </authorList>
    </citation>
    <scope>NUCLEOTIDE SEQUENCE</scope>
    <source>
        <strain evidence="3">S37H4</strain>
    </source>
</reference>
<keyword evidence="4" id="KW-1185">Reference proteome</keyword>
<dbReference type="SUPFAM" id="SSF54637">
    <property type="entry name" value="Thioesterase/thiol ester dehydrase-isomerase"/>
    <property type="match status" value="1"/>
</dbReference>
<dbReference type="InterPro" id="IPR029069">
    <property type="entry name" value="HotDog_dom_sf"/>
</dbReference>
<accession>A0A934X0L5</accession>
<dbReference type="Proteomes" id="UP000611723">
    <property type="component" value="Unassembled WGS sequence"/>
</dbReference>
<dbReference type="InterPro" id="IPR006684">
    <property type="entry name" value="YbgC/YbaW"/>
</dbReference>
<dbReference type="PANTHER" id="PTHR31793:SF27">
    <property type="entry name" value="NOVEL THIOESTERASE SUPERFAMILY DOMAIN AND SAPOSIN A-TYPE DOMAIN CONTAINING PROTEIN (0610012H03RIK)"/>
    <property type="match status" value="1"/>
</dbReference>
<protein>
    <submittedName>
        <fullName evidence="3">Acyl-CoA thioesterase</fullName>
    </submittedName>
</protein>
<dbReference type="PIRSF" id="PIRSF003230">
    <property type="entry name" value="YbgC"/>
    <property type="match status" value="1"/>
</dbReference>
<sequence>MYLFEHKLRVRYAETDQMGYCYYGNYSTYYEVARVESIRSHGLSYKKIEEEGVIMPVFENHSKFFRPALYDDELLIRLSIHEKPGVKIKYHYEIFKEEVLIHKGYTVLVFVNKASGKPCQIPPLLADVLNPFFDEV</sequence>
<dbReference type="AlphaFoldDB" id="A0A934X0L5"/>
<organism evidence="3 4">
    <name type="scientific">Marivirga aurantiaca</name>
    <dbReference type="NCBI Taxonomy" id="2802615"/>
    <lineage>
        <taxon>Bacteria</taxon>
        <taxon>Pseudomonadati</taxon>
        <taxon>Bacteroidota</taxon>
        <taxon>Cytophagia</taxon>
        <taxon>Cytophagales</taxon>
        <taxon>Marivirgaceae</taxon>
        <taxon>Marivirga</taxon>
    </lineage>
</organism>
<dbReference type="RefSeq" id="WP_201432424.1">
    <property type="nucleotide sequence ID" value="NZ_JAEQBW010000010.1"/>
</dbReference>
<dbReference type="EMBL" id="JAEQBW010000010">
    <property type="protein sequence ID" value="MBK6266738.1"/>
    <property type="molecule type" value="Genomic_DNA"/>
</dbReference>
<dbReference type="InterPro" id="IPR050563">
    <property type="entry name" value="4-hydroxybenzoyl-CoA_TE"/>
</dbReference>
<dbReference type="NCBIfam" id="TIGR00051">
    <property type="entry name" value="YbgC/FadM family acyl-CoA thioesterase"/>
    <property type="match status" value="1"/>
</dbReference>
<gene>
    <name evidence="3" type="ORF">JKA74_16965</name>
</gene>
<name>A0A934X0L5_9BACT</name>
<dbReference type="Gene3D" id="3.10.129.10">
    <property type="entry name" value="Hotdog Thioesterase"/>
    <property type="match status" value="1"/>
</dbReference>
<dbReference type="PANTHER" id="PTHR31793">
    <property type="entry name" value="4-HYDROXYBENZOYL-COA THIOESTERASE FAMILY MEMBER"/>
    <property type="match status" value="1"/>
</dbReference>